<evidence type="ECO:0000313" key="11">
    <source>
        <dbReference type="Ensembl" id="ENSPNYP00000030423.1"/>
    </source>
</evidence>
<reference evidence="11" key="1">
    <citation type="submission" date="2023-09" db="UniProtKB">
        <authorList>
            <consortium name="Ensembl"/>
        </authorList>
    </citation>
    <scope>IDENTIFICATION</scope>
</reference>
<keyword evidence="4" id="KW-0808">Transferase</keyword>
<dbReference type="CDD" id="cd00609">
    <property type="entry name" value="AAT_like"/>
    <property type="match status" value="1"/>
</dbReference>
<comment type="similarity">
    <text evidence="7">Belongs to the class-I pyridoxal-phosphate-dependent aminotransferase family. Alanine aminotransferase subfamily.</text>
</comment>
<dbReference type="InterPro" id="IPR045088">
    <property type="entry name" value="ALAT1/2-like"/>
</dbReference>
<evidence type="ECO:0000256" key="7">
    <source>
        <dbReference type="ARBA" id="ARBA00025785"/>
    </source>
</evidence>
<evidence type="ECO:0000259" key="10">
    <source>
        <dbReference type="Pfam" id="PF00155"/>
    </source>
</evidence>
<comment type="subunit">
    <text evidence="2">Homodimer.</text>
</comment>
<evidence type="ECO:0000256" key="6">
    <source>
        <dbReference type="ARBA" id="ARBA00025708"/>
    </source>
</evidence>
<dbReference type="InterPro" id="IPR015421">
    <property type="entry name" value="PyrdxlP-dep_Trfase_major"/>
</dbReference>
<dbReference type="Pfam" id="PF00155">
    <property type="entry name" value="Aminotran_1_2"/>
    <property type="match status" value="1"/>
</dbReference>
<dbReference type="GeneTree" id="ENSGT00940000155265"/>
<evidence type="ECO:0000256" key="5">
    <source>
        <dbReference type="ARBA" id="ARBA00022898"/>
    </source>
</evidence>
<dbReference type="Gene3D" id="3.40.640.10">
    <property type="entry name" value="Type I PLP-dependent aspartate aminotransferase-like (Major domain)"/>
    <property type="match status" value="1"/>
</dbReference>
<keyword evidence="3" id="KW-0032">Aminotransferase</keyword>
<protein>
    <recommendedName>
        <fullName evidence="8">alanine transaminase</fullName>
        <ecNumber evidence="8">2.6.1.2</ecNumber>
    </recommendedName>
</protein>
<dbReference type="Ensembl" id="ENSPNYT00000031162.1">
    <property type="protein sequence ID" value="ENSPNYP00000030423.1"/>
    <property type="gene ID" value="ENSPNYG00000022931.1"/>
</dbReference>
<dbReference type="InterPro" id="IPR015424">
    <property type="entry name" value="PyrdxlP-dep_Trfase"/>
</dbReference>
<dbReference type="STRING" id="303518.ENSPNYP00000030423"/>
<dbReference type="InterPro" id="IPR004839">
    <property type="entry name" value="Aminotransferase_I/II_large"/>
</dbReference>
<evidence type="ECO:0000256" key="4">
    <source>
        <dbReference type="ARBA" id="ARBA00022679"/>
    </source>
</evidence>
<sequence>MEVVNMDPEVIYYFDNTLCGDISTPVTGQLGLDLMSVKKPFKSVIDVSSGDPHKAGMPPISFIRQVMAVCLYPELLKEKSLPLDVRQRAQKLLDMCSGGSVGSYSTTSGGLPQVQKSISEFITRRDGGVPSHPEDIILTTGLQKSFDVVCFLVFLNLLTSGEGKTQTGVLTPMPCPHTLPMLLDMTGLALVPYRLFEEQGWAVNLDELHRALEAGRVHCEPKAIYISNPGKPTGYVQDRETIEKVIHFAATNGLIILAEEVHQDSVYGQDKEFISYKKVLSEMGKTYAETMELVSFHSISTAHIGEGGLRGGYMEVINIDPAVKKYLTVISSASVLPQLALELSVNPPRPEDSSYNSYTQEIHHIEDTLSQNAKRACEFLNRVEGMSCQPSMAGLFLYPRVHLPPHIVEEAKRLEVKADVLYCQRLLREEGICVGAGCENGQEDKNYHIRLCILTPPSTLEEILARLRSFHHRLLEKLA</sequence>
<dbReference type="Gene3D" id="1.10.287.1970">
    <property type="match status" value="1"/>
</dbReference>
<name>A0A3B4HA41_9CICH</name>
<dbReference type="UniPathway" id="UPA00528">
    <property type="reaction ID" value="UER00586"/>
</dbReference>
<dbReference type="AlphaFoldDB" id="A0A3B4HA41"/>
<dbReference type="SUPFAM" id="SSF53383">
    <property type="entry name" value="PLP-dependent transferases"/>
    <property type="match status" value="1"/>
</dbReference>
<organism evidence="11">
    <name type="scientific">Pundamilia nyererei</name>
    <dbReference type="NCBI Taxonomy" id="303518"/>
    <lineage>
        <taxon>Eukaryota</taxon>
        <taxon>Metazoa</taxon>
        <taxon>Chordata</taxon>
        <taxon>Craniata</taxon>
        <taxon>Vertebrata</taxon>
        <taxon>Euteleostomi</taxon>
        <taxon>Actinopterygii</taxon>
        <taxon>Neopterygii</taxon>
        <taxon>Teleostei</taxon>
        <taxon>Neoteleostei</taxon>
        <taxon>Acanthomorphata</taxon>
        <taxon>Ovalentaria</taxon>
        <taxon>Cichlomorphae</taxon>
        <taxon>Cichliformes</taxon>
        <taxon>Cichlidae</taxon>
        <taxon>African cichlids</taxon>
        <taxon>Pseudocrenilabrinae</taxon>
        <taxon>Haplochromini</taxon>
        <taxon>Pundamilia</taxon>
    </lineage>
</organism>
<dbReference type="PANTHER" id="PTHR11751:SF469">
    <property type="entry name" value="ALANINE TRANSAMINASE"/>
    <property type="match status" value="1"/>
</dbReference>
<comment type="cofactor">
    <cofactor evidence="1">
        <name>pyridoxal 5'-phosphate</name>
        <dbReference type="ChEBI" id="CHEBI:597326"/>
    </cofactor>
</comment>
<dbReference type="EC" id="2.6.1.2" evidence="8"/>
<dbReference type="GO" id="GO:0030170">
    <property type="term" value="F:pyridoxal phosphate binding"/>
    <property type="evidence" value="ECO:0007669"/>
    <property type="project" value="InterPro"/>
</dbReference>
<evidence type="ECO:0000256" key="9">
    <source>
        <dbReference type="ARBA" id="ARBA00047412"/>
    </source>
</evidence>
<evidence type="ECO:0000256" key="2">
    <source>
        <dbReference type="ARBA" id="ARBA00011738"/>
    </source>
</evidence>
<dbReference type="PANTHER" id="PTHR11751">
    <property type="entry name" value="ALANINE AMINOTRANSFERASE"/>
    <property type="match status" value="1"/>
</dbReference>
<dbReference type="GO" id="GO:0004021">
    <property type="term" value="F:L-alanine:2-oxoglutarate aminotransferase activity"/>
    <property type="evidence" value="ECO:0007669"/>
    <property type="project" value="UniProtKB-EC"/>
</dbReference>
<dbReference type="FunFam" id="3.40.640.10:FF:000129">
    <property type="entry name" value="Alanine aminotransferase 2"/>
    <property type="match status" value="1"/>
</dbReference>
<evidence type="ECO:0000256" key="3">
    <source>
        <dbReference type="ARBA" id="ARBA00022576"/>
    </source>
</evidence>
<evidence type="ECO:0000256" key="1">
    <source>
        <dbReference type="ARBA" id="ARBA00001933"/>
    </source>
</evidence>
<dbReference type="GO" id="GO:0042853">
    <property type="term" value="P:L-alanine catabolic process"/>
    <property type="evidence" value="ECO:0007669"/>
    <property type="project" value="UniProtKB-UniPathway"/>
</dbReference>
<dbReference type="Gene3D" id="3.90.1150.10">
    <property type="entry name" value="Aspartate Aminotransferase, domain 1"/>
    <property type="match status" value="1"/>
</dbReference>
<proteinExistence type="inferred from homology"/>
<comment type="pathway">
    <text evidence="6">Amino-acid degradation; L-alanine degradation via transaminase pathway; pyruvate from L-alanine: step 1/1.</text>
</comment>
<feature type="domain" description="Aminotransferase class I/classII large" evidence="10">
    <location>
        <begin position="79"/>
        <end position="467"/>
    </location>
</feature>
<evidence type="ECO:0000256" key="8">
    <source>
        <dbReference type="ARBA" id="ARBA00026106"/>
    </source>
</evidence>
<dbReference type="InterPro" id="IPR015422">
    <property type="entry name" value="PyrdxlP-dep_Trfase_small"/>
</dbReference>
<accession>A0A3B4HA41</accession>
<keyword evidence="5" id="KW-0663">Pyridoxal phosphate</keyword>
<comment type="catalytic activity">
    <reaction evidence="9">
        <text>L-alanine + 2-oxoglutarate = pyruvate + L-glutamate</text>
        <dbReference type="Rhea" id="RHEA:19453"/>
        <dbReference type="ChEBI" id="CHEBI:15361"/>
        <dbReference type="ChEBI" id="CHEBI:16810"/>
        <dbReference type="ChEBI" id="CHEBI:29985"/>
        <dbReference type="ChEBI" id="CHEBI:57972"/>
        <dbReference type="EC" id="2.6.1.2"/>
    </reaction>
</comment>